<dbReference type="GO" id="GO:0005847">
    <property type="term" value="C:mRNA cleavage and polyadenylation specificity factor complex"/>
    <property type="evidence" value="ECO:0007669"/>
    <property type="project" value="EnsemblFungi"/>
</dbReference>
<dbReference type="Gene3D" id="3.40.50.2300">
    <property type="match status" value="2"/>
</dbReference>
<evidence type="ECO:0000313" key="14">
    <source>
        <dbReference type="Proteomes" id="UP000094236"/>
    </source>
</evidence>
<evidence type="ECO:0000256" key="10">
    <source>
        <dbReference type="ARBA" id="ARBA00047761"/>
    </source>
</evidence>
<evidence type="ECO:0000256" key="1">
    <source>
        <dbReference type="ARBA" id="ARBA00002497"/>
    </source>
</evidence>
<dbReference type="EC" id="3.1.3.16" evidence="4 12"/>
<evidence type="ECO:0000256" key="7">
    <source>
        <dbReference type="ARBA" id="ARBA00022801"/>
    </source>
</evidence>
<dbReference type="AlphaFoldDB" id="A0A1E4TPK1"/>
<reference evidence="14" key="1">
    <citation type="submission" date="2016-05" db="EMBL/GenBank/DDBJ databases">
        <title>Comparative genomics of biotechnologically important yeasts.</title>
        <authorList>
            <consortium name="DOE Joint Genome Institute"/>
            <person name="Riley R."/>
            <person name="Haridas S."/>
            <person name="Wolfe K.H."/>
            <person name="Lopes M.R."/>
            <person name="Hittinger C.T."/>
            <person name="Goker M."/>
            <person name="Salamov A."/>
            <person name="Wisecaver J."/>
            <person name="Long T.M."/>
            <person name="Aerts A.L."/>
            <person name="Barry K."/>
            <person name="Choi C."/>
            <person name="Clum A."/>
            <person name="Coughlan A.Y."/>
            <person name="Deshpande S."/>
            <person name="Douglass A.P."/>
            <person name="Hanson S.J."/>
            <person name="Klenk H.-P."/>
            <person name="Labutti K."/>
            <person name="Lapidus A."/>
            <person name="Lindquist E."/>
            <person name="Lipzen A."/>
            <person name="Meier-Kolthoff J.P."/>
            <person name="Ohm R.A."/>
            <person name="Otillar R.P."/>
            <person name="Pangilinan J."/>
            <person name="Peng Y."/>
            <person name="Rokas A."/>
            <person name="Rosa C.A."/>
            <person name="Scheuner C."/>
            <person name="Sibirny A.A."/>
            <person name="Slot J.C."/>
            <person name="Stielow J.B."/>
            <person name="Sun H."/>
            <person name="Kurtzman C.P."/>
            <person name="Blackwell M."/>
            <person name="Grigoriev I.V."/>
            <person name="Jeffries T.W."/>
        </authorList>
    </citation>
    <scope>NUCLEOTIDE SEQUENCE [LARGE SCALE GENOMIC DNA]</scope>
    <source>
        <strain evidence="14">NRRL Y-2460</strain>
    </source>
</reference>
<dbReference type="GO" id="GO:0180007">
    <property type="term" value="F:RNA polymerase II CTD heptapeptide repeat S5 phosphatase activity"/>
    <property type="evidence" value="ECO:0007669"/>
    <property type="project" value="EnsemblFungi"/>
</dbReference>
<dbReference type="STRING" id="669874.A0A1E4TPK1"/>
<dbReference type="GO" id="GO:0031124">
    <property type="term" value="P:mRNA 3'-end processing"/>
    <property type="evidence" value="ECO:0007669"/>
    <property type="project" value="EnsemblFungi"/>
</dbReference>
<evidence type="ECO:0000256" key="9">
    <source>
        <dbReference type="ARBA" id="ARBA00023242"/>
    </source>
</evidence>
<keyword evidence="8 12" id="KW-0904">Protein phosphatase</keyword>
<name>A0A1E4TPK1_PACTA</name>
<evidence type="ECO:0000256" key="6">
    <source>
        <dbReference type="ARBA" id="ARBA00022664"/>
    </source>
</evidence>
<dbReference type="GO" id="GO:0004725">
    <property type="term" value="F:protein tyrosine phosphatase activity"/>
    <property type="evidence" value="ECO:0007669"/>
    <property type="project" value="EnsemblFungi"/>
</dbReference>
<keyword evidence="9 12" id="KW-0539">Nucleus</keyword>
<dbReference type="GO" id="GO:1902801">
    <property type="term" value="P:regulation of siRNA-independent facultative heterochromatin formation"/>
    <property type="evidence" value="ECO:0007669"/>
    <property type="project" value="EnsemblFungi"/>
</dbReference>
<dbReference type="OrthoDB" id="57957at2759"/>
<comment type="similarity">
    <text evidence="3 12">Belongs to the SSU72 phosphatase family.</text>
</comment>
<evidence type="ECO:0000256" key="12">
    <source>
        <dbReference type="RuleBase" id="RU369031"/>
    </source>
</evidence>
<dbReference type="GO" id="GO:0032215">
    <property type="term" value="P:positive regulation of telomere maintenance via semi-conservative replication"/>
    <property type="evidence" value="ECO:0007669"/>
    <property type="project" value="EnsemblFungi"/>
</dbReference>
<sequence>MSELKFCTVCASNQNRSMQAHKVLKDAGYKVESFGTGSAVRLPGPSIDRPNVYQFGTPYEKIYQELISQNPKLYSSNGVLQMVDRNRKIKTAPERWPYYGVPENEAYNREHFKFDIVFTCEERCFDAVVEDLLSRNYNNPDTTNNIIHVINIDIKDDHDNAQIGGAGILELANAINDKYAKSCKITDQFSKPFEDSMIDVLTEWQKGHPNLPSLYSVCYY</sequence>
<keyword evidence="14" id="KW-1185">Reference proteome</keyword>
<evidence type="ECO:0000256" key="2">
    <source>
        <dbReference type="ARBA" id="ARBA00004123"/>
    </source>
</evidence>
<accession>A0A1E4TPK1</accession>
<proteinExistence type="inferred from homology"/>
<dbReference type="GO" id="GO:0031564">
    <property type="term" value="P:transcription antitermination"/>
    <property type="evidence" value="ECO:0007669"/>
    <property type="project" value="EnsemblFungi"/>
</dbReference>
<keyword evidence="6 12" id="KW-0507">mRNA processing</keyword>
<comment type="subunit">
    <text evidence="12">Component of the cleavage and polyadenylation factor (CPF) complex.</text>
</comment>
<keyword evidence="7 12" id="KW-0378">Hydrolase</keyword>
<comment type="catalytic activity">
    <reaction evidence="10 12">
        <text>O-phospho-L-seryl-[protein] + H2O = L-seryl-[protein] + phosphate</text>
        <dbReference type="Rhea" id="RHEA:20629"/>
        <dbReference type="Rhea" id="RHEA-COMP:9863"/>
        <dbReference type="Rhea" id="RHEA-COMP:11604"/>
        <dbReference type="ChEBI" id="CHEBI:15377"/>
        <dbReference type="ChEBI" id="CHEBI:29999"/>
        <dbReference type="ChEBI" id="CHEBI:43474"/>
        <dbReference type="ChEBI" id="CHEBI:83421"/>
        <dbReference type="EC" id="3.1.3.16"/>
    </reaction>
</comment>
<evidence type="ECO:0000256" key="3">
    <source>
        <dbReference type="ARBA" id="ARBA00008978"/>
    </source>
</evidence>
<evidence type="ECO:0000256" key="4">
    <source>
        <dbReference type="ARBA" id="ARBA00013081"/>
    </source>
</evidence>
<evidence type="ECO:0000313" key="13">
    <source>
        <dbReference type="EMBL" id="ODV93684.1"/>
    </source>
</evidence>
<evidence type="ECO:0000256" key="11">
    <source>
        <dbReference type="ARBA" id="ARBA00048336"/>
    </source>
</evidence>
<dbReference type="GO" id="GO:0030846">
    <property type="term" value="P:termination of RNA polymerase II transcription, poly(A)-coupled"/>
    <property type="evidence" value="ECO:0007669"/>
    <property type="project" value="EnsemblFungi"/>
</dbReference>
<gene>
    <name evidence="13" type="ORF">PACTADRAFT_77204</name>
</gene>
<comment type="catalytic activity">
    <reaction evidence="11 12">
        <text>O-phospho-L-threonyl-[protein] + H2O = L-threonyl-[protein] + phosphate</text>
        <dbReference type="Rhea" id="RHEA:47004"/>
        <dbReference type="Rhea" id="RHEA-COMP:11060"/>
        <dbReference type="Rhea" id="RHEA-COMP:11605"/>
        <dbReference type="ChEBI" id="CHEBI:15377"/>
        <dbReference type="ChEBI" id="CHEBI:30013"/>
        <dbReference type="ChEBI" id="CHEBI:43474"/>
        <dbReference type="ChEBI" id="CHEBI:61977"/>
        <dbReference type="EC" id="3.1.3.16"/>
    </reaction>
</comment>
<dbReference type="Proteomes" id="UP000094236">
    <property type="component" value="Unassembled WGS sequence"/>
</dbReference>
<evidence type="ECO:0000256" key="5">
    <source>
        <dbReference type="ARBA" id="ARBA00017215"/>
    </source>
</evidence>
<comment type="function">
    <text evidence="12">Component of the cleavage and polyadenylation factor (CPF) complex, which plays a key role in polyadenylation-dependent pre-mRNA 3'-end formation and cooperates with cleavage factors including the CFIA complex and NAB4/CFIB. SSU72 is required for 3'-end formation of snoRNAs.</text>
</comment>
<dbReference type="FunFam" id="3.40.50.2300:FF:000039">
    <property type="entry name" value="RNA polymerase II subunit A C-terminal domain phosphatase"/>
    <property type="match status" value="1"/>
</dbReference>
<dbReference type="GO" id="GO:0009302">
    <property type="term" value="P:sno(s)RNA transcription"/>
    <property type="evidence" value="ECO:0007669"/>
    <property type="project" value="EnsemblFungi"/>
</dbReference>
<dbReference type="GO" id="GO:0030643">
    <property type="term" value="P:intracellular phosphate ion homeostasis"/>
    <property type="evidence" value="ECO:0007669"/>
    <property type="project" value="EnsemblFungi"/>
</dbReference>
<dbReference type="GO" id="GO:0000785">
    <property type="term" value="C:chromatin"/>
    <property type="evidence" value="ECO:0007669"/>
    <property type="project" value="EnsemblFungi"/>
</dbReference>
<dbReference type="GO" id="GO:0090052">
    <property type="term" value="P:regulation of pericentric heterochromatin formation"/>
    <property type="evidence" value="ECO:0007669"/>
    <property type="project" value="EnsemblFungi"/>
</dbReference>
<dbReference type="EMBL" id="KV454017">
    <property type="protein sequence ID" value="ODV93684.1"/>
    <property type="molecule type" value="Genomic_DNA"/>
</dbReference>
<dbReference type="GO" id="GO:0030847">
    <property type="term" value="P:termination of RNA polymerase II transcription, exosome-dependent"/>
    <property type="evidence" value="ECO:0007669"/>
    <property type="project" value="EnsemblFungi"/>
</dbReference>
<dbReference type="GO" id="GO:0006368">
    <property type="term" value="P:transcription elongation by RNA polymerase II"/>
    <property type="evidence" value="ECO:0007669"/>
    <property type="project" value="EnsemblFungi"/>
</dbReference>
<comment type="function">
    <text evidence="1 12">Processively dephosphorylates Ser-5 of the heptad repeats YSPTSPS in the C-terminal domain of the largest RNA polymerase II subunit (RPB1).</text>
</comment>
<evidence type="ECO:0000256" key="8">
    <source>
        <dbReference type="ARBA" id="ARBA00022912"/>
    </source>
</evidence>
<dbReference type="Pfam" id="PF04722">
    <property type="entry name" value="Ssu72"/>
    <property type="match status" value="1"/>
</dbReference>
<organism evidence="13 14">
    <name type="scientific">Pachysolen tannophilus NRRL Y-2460</name>
    <dbReference type="NCBI Taxonomy" id="669874"/>
    <lineage>
        <taxon>Eukaryota</taxon>
        <taxon>Fungi</taxon>
        <taxon>Dikarya</taxon>
        <taxon>Ascomycota</taxon>
        <taxon>Saccharomycotina</taxon>
        <taxon>Pichiomycetes</taxon>
        <taxon>Pachysolenaceae</taxon>
        <taxon>Pachysolen</taxon>
    </lineage>
</organism>
<comment type="subcellular location">
    <subcellularLocation>
        <location evidence="2 12">Nucleus</location>
    </subcellularLocation>
</comment>
<dbReference type="InterPro" id="IPR006811">
    <property type="entry name" value="RNA_pol_II_suA"/>
</dbReference>
<protein>
    <recommendedName>
        <fullName evidence="5 12">RNA polymerase II subunit A C-terminal domain phosphatase SSU72</fullName>
        <shortName evidence="12">CTD phosphatase SSU72</shortName>
        <ecNumber evidence="4 12">3.1.3.16</ecNumber>
    </recommendedName>
</protein>
<dbReference type="GO" id="GO:0001174">
    <property type="term" value="P:transcriptional start site selection at RNA polymerase II promoter"/>
    <property type="evidence" value="ECO:0007669"/>
    <property type="project" value="EnsemblFungi"/>
</dbReference>
<dbReference type="PANTHER" id="PTHR20383">
    <property type="entry name" value="RNA POLYMERASE II SUBUNIT A C-TERMINAL DOMAIN PHOSPHATASE"/>
    <property type="match status" value="1"/>
</dbReference>